<feature type="domain" description="Disease resistance N-terminal" evidence="4">
    <location>
        <begin position="6"/>
        <end position="95"/>
    </location>
</feature>
<name>A0A5C7GPR7_9ROSI</name>
<dbReference type="InterPro" id="IPR041118">
    <property type="entry name" value="Rx_N"/>
</dbReference>
<comment type="caution">
    <text evidence="5">The sequence shown here is derived from an EMBL/GenBank/DDBJ whole genome shotgun (WGS) entry which is preliminary data.</text>
</comment>
<dbReference type="EMBL" id="VAHF01000088">
    <property type="protein sequence ID" value="TXG46525.1"/>
    <property type="molecule type" value="Genomic_DNA"/>
</dbReference>
<keyword evidence="3" id="KW-0611">Plant defense</keyword>
<keyword evidence="6" id="KW-1185">Reference proteome</keyword>
<evidence type="ECO:0000313" key="5">
    <source>
        <dbReference type="EMBL" id="TXG46525.1"/>
    </source>
</evidence>
<organism evidence="5 6">
    <name type="scientific">Acer yangbiense</name>
    <dbReference type="NCBI Taxonomy" id="1000413"/>
    <lineage>
        <taxon>Eukaryota</taxon>
        <taxon>Viridiplantae</taxon>
        <taxon>Streptophyta</taxon>
        <taxon>Embryophyta</taxon>
        <taxon>Tracheophyta</taxon>
        <taxon>Spermatophyta</taxon>
        <taxon>Magnoliopsida</taxon>
        <taxon>eudicotyledons</taxon>
        <taxon>Gunneridae</taxon>
        <taxon>Pentapetalae</taxon>
        <taxon>rosids</taxon>
        <taxon>malvids</taxon>
        <taxon>Sapindales</taxon>
        <taxon>Sapindaceae</taxon>
        <taxon>Hippocastanoideae</taxon>
        <taxon>Acereae</taxon>
        <taxon>Acer</taxon>
    </lineage>
</organism>
<dbReference type="GO" id="GO:0006952">
    <property type="term" value="P:defense response"/>
    <property type="evidence" value="ECO:0007669"/>
    <property type="project" value="UniProtKB-KW"/>
</dbReference>
<gene>
    <name evidence="5" type="ORF">EZV62_027980</name>
</gene>
<sequence length="521" mass="57946">MAAEAIVSTVLEQLILIVGKEVVKEVRLVTDVRKEIEKLTSNFRAIRAVLIDAEQRQVQTEEETPVGVWLDKLKDASYDMDDVLDEWNAAILKLQIEGVENAQIPKKIEIYGGEEASLGVSCEKARHSMLILKSSYNINISCVQKLQEEAMQPGRTKEEGIKKKHEFNRTYNTNVGLQNRYATENFIFILKMNTLEAPGEMEIQKVTKSVECCCGIDLSYKRKFMATNAEGIDGSVDIFDGWGYGIFIALDISLGNGSDEFIGSWLQCAEHWRHTFCVRLVSAQEYYPSISSNSSLVVMGIFDFTKVLSAQIPFTSYGFNAPTNNEMLSPRWMNEVASGNVTSLGVSSQSNAAAGEDSNEVEDMGLLLGWMLLEATLNAGIGGNVGIEKACNSSITFNSYKYNIRSLIVTYSLYVPSSNIIYYEDMMVVGIIDLKRFIMRTNTYVLFTLEALGEMEIMKVSYQSNAVGGTSNKVEDEIAVKTIQVIQSLDTVGFISDFPIQSVDAFRATLEEAMEADLLVD</sequence>
<accession>A0A5C7GPR7</accession>
<proteinExistence type="predicted"/>
<reference evidence="6" key="1">
    <citation type="journal article" date="2019" name="Gigascience">
        <title>De novo genome assembly of the endangered Acer yangbiense, a plant species with extremely small populations endemic to Yunnan Province, China.</title>
        <authorList>
            <person name="Yang J."/>
            <person name="Wariss H.M."/>
            <person name="Tao L."/>
            <person name="Zhang R."/>
            <person name="Yun Q."/>
            <person name="Hollingsworth P."/>
            <person name="Dao Z."/>
            <person name="Luo G."/>
            <person name="Guo H."/>
            <person name="Ma Y."/>
            <person name="Sun W."/>
        </authorList>
    </citation>
    <scope>NUCLEOTIDE SEQUENCE [LARGE SCALE GENOMIC DNA]</scope>
    <source>
        <strain evidence="6">cv. Malutang</strain>
    </source>
</reference>
<evidence type="ECO:0000256" key="2">
    <source>
        <dbReference type="ARBA" id="ARBA00022741"/>
    </source>
</evidence>
<dbReference type="Pfam" id="PF18052">
    <property type="entry name" value="Rx_N"/>
    <property type="match status" value="1"/>
</dbReference>
<protein>
    <recommendedName>
        <fullName evidence="4">Disease resistance N-terminal domain-containing protein</fullName>
    </recommendedName>
</protein>
<dbReference type="Proteomes" id="UP000323000">
    <property type="component" value="Unassembled WGS sequence"/>
</dbReference>
<dbReference type="AlphaFoldDB" id="A0A5C7GPR7"/>
<evidence type="ECO:0000256" key="3">
    <source>
        <dbReference type="ARBA" id="ARBA00022821"/>
    </source>
</evidence>
<evidence type="ECO:0000259" key="4">
    <source>
        <dbReference type="Pfam" id="PF18052"/>
    </source>
</evidence>
<evidence type="ECO:0000256" key="1">
    <source>
        <dbReference type="ARBA" id="ARBA00022737"/>
    </source>
</evidence>
<dbReference type="GO" id="GO:0000166">
    <property type="term" value="F:nucleotide binding"/>
    <property type="evidence" value="ECO:0007669"/>
    <property type="project" value="UniProtKB-KW"/>
</dbReference>
<keyword evidence="2" id="KW-0547">Nucleotide-binding</keyword>
<keyword evidence="1" id="KW-0677">Repeat</keyword>
<dbReference type="OrthoDB" id="745875at2759"/>
<dbReference type="Gene3D" id="1.20.5.4130">
    <property type="match status" value="1"/>
</dbReference>
<evidence type="ECO:0000313" key="6">
    <source>
        <dbReference type="Proteomes" id="UP000323000"/>
    </source>
</evidence>